<comment type="similarity">
    <text evidence="2">Belongs to the histone-like protein H-NS family.</text>
</comment>
<dbReference type="SMART" id="SM00528">
    <property type="entry name" value="HNS"/>
    <property type="match status" value="1"/>
</dbReference>
<proteinExistence type="inferred from homology"/>
<evidence type="ECO:0000259" key="5">
    <source>
        <dbReference type="SMART" id="SM00528"/>
    </source>
</evidence>
<dbReference type="GO" id="GO:0003681">
    <property type="term" value="F:bent DNA binding"/>
    <property type="evidence" value="ECO:0007669"/>
    <property type="project" value="TreeGrafter"/>
</dbReference>
<dbReference type="eggNOG" id="COG2916">
    <property type="taxonomic scope" value="Bacteria"/>
</dbReference>
<accession>A0A086Y1H7</accession>
<dbReference type="Pfam" id="PF00816">
    <property type="entry name" value="Histone_HNS"/>
    <property type="match status" value="1"/>
</dbReference>
<name>A0A086Y1H7_9RHOB</name>
<keyword evidence="7" id="KW-1185">Reference proteome</keyword>
<dbReference type="AlphaFoldDB" id="A0A086Y1H7"/>
<dbReference type="GO" id="GO:0009295">
    <property type="term" value="C:nucleoid"/>
    <property type="evidence" value="ECO:0007669"/>
    <property type="project" value="UniProtKB-SubCell"/>
</dbReference>
<comment type="caution">
    <text evidence="6">The sequence shown here is derived from an EMBL/GenBank/DDBJ whole genome shotgun (WGS) entry which is preliminary data.</text>
</comment>
<dbReference type="GO" id="GO:0005829">
    <property type="term" value="C:cytosol"/>
    <property type="evidence" value="ECO:0007669"/>
    <property type="project" value="TreeGrafter"/>
</dbReference>
<evidence type="ECO:0000313" key="7">
    <source>
        <dbReference type="Proteomes" id="UP000028824"/>
    </source>
</evidence>
<dbReference type="Gene3D" id="4.10.430.10">
    <property type="entry name" value="Histone-like protein H-NS, C-terminal domain"/>
    <property type="match status" value="1"/>
</dbReference>
<dbReference type="InterPro" id="IPR037150">
    <property type="entry name" value="H-NS_C_dom_sf"/>
</dbReference>
<gene>
    <name evidence="6" type="ORF">CG50_14620</name>
</gene>
<dbReference type="PANTHER" id="PTHR38097:SF2">
    <property type="entry name" value="DNA-BINDING PROTEIN STPA"/>
    <property type="match status" value="1"/>
</dbReference>
<dbReference type="STRING" id="1105367.CG50_14620"/>
<evidence type="ECO:0000256" key="3">
    <source>
        <dbReference type="ARBA" id="ARBA00022490"/>
    </source>
</evidence>
<keyword evidence="4" id="KW-0238">DNA-binding</keyword>
<evidence type="ECO:0000256" key="4">
    <source>
        <dbReference type="ARBA" id="ARBA00023125"/>
    </source>
</evidence>
<dbReference type="OrthoDB" id="5297879at2"/>
<organism evidence="6 7">
    <name type="scientific">Paenirhodobacter enshiensis</name>
    <dbReference type="NCBI Taxonomy" id="1105367"/>
    <lineage>
        <taxon>Bacteria</taxon>
        <taxon>Pseudomonadati</taxon>
        <taxon>Pseudomonadota</taxon>
        <taxon>Alphaproteobacteria</taxon>
        <taxon>Rhodobacterales</taxon>
        <taxon>Rhodobacter group</taxon>
        <taxon>Paenirhodobacter</taxon>
    </lineage>
</organism>
<dbReference type="RefSeq" id="WP_036636180.1">
    <property type="nucleotide sequence ID" value="NZ_JAYRMG010000006.1"/>
</dbReference>
<evidence type="ECO:0000256" key="2">
    <source>
        <dbReference type="ARBA" id="ARBA00010610"/>
    </source>
</evidence>
<dbReference type="Proteomes" id="UP000028824">
    <property type="component" value="Unassembled WGS sequence"/>
</dbReference>
<evidence type="ECO:0000256" key="1">
    <source>
        <dbReference type="ARBA" id="ARBA00004453"/>
    </source>
</evidence>
<dbReference type="GO" id="GO:0000976">
    <property type="term" value="F:transcription cis-regulatory region binding"/>
    <property type="evidence" value="ECO:0007669"/>
    <property type="project" value="TreeGrafter"/>
</dbReference>
<reference evidence="6 7" key="1">
    <citation type="submission" date="2014-03" db="EMBL/GenBank/DDBJ databases">
        <title>Genome of Paenirhodobacter enshiensis DW2-9.</title>
        <authorList>
            <person name="Wang D."/>
            <person name="Wang G."/>
        </authorList>
    </citation>
    <scope>NUCLEOTIDE SEQUENCE [LARGE SCALE GENOMIC DNA]</scope>
    <source>
        <strain evidence="6 7">DW2-9</strain>
    </source>
</reference>
<feature type="domain" description="DNA-binding protein H-NS-like C-terminal" evidence="5">
    <location>
        <begin position="69"/>
        <end position="114"/>
    </location>
</feature>
<dbReference type="GO" id="GO:0032993">
    <property type="term" value="C:protein-DNA complex"/>
    <property type="evidence" value="ECO:0007669"/>
    <property type="project" value="TreeGrafter"/>
</dbReference>
<protein>
    <recommendedName>
        <fullName evidence="5">DNA-binding protein H-NS-like C-terminal domain-containing protein</fullName>
    </recommendedName>
</protein>
<keyword evidence="3" id="KW-0963">Cytoplasm</keyword>
<sequence length="115" mass="12321">MSLPDLDTLLGHTHDELVAFQAKVAKAIHVAQERARDEAKAAALEAIKATGFSFTELFGGETAATGKPARAKTASVAKYANPADPTQTWSGRGRKPHWVVEWLAAGKALDDLLIR</sequence>
<dbReference type="GO" id="GO:0001217">
    <property type="term" value="F:DNA-binding transcription repressor activity"/>
    <property type="evidence" value="ECO:0007669"/>
    <property type="project" value="TreeGrafter"/>
</dbReference>
<evidence type="ECO:0000313" key="6">
    <source>
        <dbReference type="EMBL" id="KFI28127.1"/>
    </source>
</evidence>
<comment type="subcellular location">
    <subcellularLocation>
        <location evidence="1">Cytoplasm</location>
        <location evidence="1">Nucleoid</location>
    </subcellularLocation>
</comment>
<dbReference type="PANTHER" id="PTHR38097">
    <property type="match status" value="1"/>
</dbReference>
<dbReference type="SUPFAM" id="SSF81273">
    <property type="entry name" value="H-NS histone-like proteins"/>
    <property type="match status" value="1"/>
</dbReference>
<dbReference type="InterPro" id="IPR027444">
    <property type="entry name" value="H-NS_C_dom"/>
</dbReference>
<dbReference type="GO" id="GO:0003680">
    <property type="term" value="F:minor groove of adenine-thymine-rich DNA binding"/>
    <property type="evidence" value="ECO:0007669"/>
    <property type="project" value="TreeGrafter"/>
</dbReference>
<dbReference type="EMBL" id="JFZB01000007">
    <property type="protein sequence ID" value="KFI28127.1"/>
    <property type="molecule type" value="Genomic_DNA"/>
</dbReference>